<feature type="compositionally biased region" description="Basic and acidic residues" evidence="1">
    <location>
        <begin position="281"/>
        <end position="290"/>
    </location>
</feature>
<dbReference type="EMBL" id="QZAO01000002">
    <property type="protein sequence ID" value="THW80813.1"/>
    <property type="molecule type" value="Genomic_DNA"/>
</dbReference>
<organism evidence="2 3">
    <name type="scientific">Aureobasidium pullulans</name>
    <name type="common">Black yeast</name>
    <name type="synonym">Pullularia pullulans</name>
    <dbReference type="NCBI Taxonomy" id="5580"/>
    <lineage>
        <taxon>Eukaryota</taxon>
        <taxon>Fungi</taxon>
        <taxon>Dikarya</taxon>
        <taxon>Ascomycota</taxon>
        <taxon>Pezizomycotina</taxon>
        <taxon>Dothideomycetes</taxon>
        <taxon>Dothideomycetidae</taxon>
        <taxon>Dothideales</taxon>
        <taxon>Saccotheciaceae</taxon>
        <taxon>Aureobasidium</taxon>
    </lineage>
</organism>
<evidence type="ECO:0000256" key="1">
    <source>
        <dbReference type="SAM" id="MobiDB-lite"/>
    </source>
</evidence>
<comment type="caution">
    <text evidence="2">The sequence shown here is derived from an EMBL/GenBank/DDBJ whole genome shotgun (WGS) entry which is preliminary data.</text>
</comment>
<reference evidence="2 3" key="1">
    <citation type="submission" date="2018-10" db="EMBL/GenBank/DDBJ databases">
        <title>Fifty Aureobasidium pullulans genomes reveal a recombining polyextremotolerant generalist.</title>
        <authorList>
            <person name="Gostincar C."/>
            <person name="Turk M."/>
            <person name="Zajc J."/>
            <person name="Gunde-Cimerman N."/>
        </authorList>
    </citation>
    <scope>NUCLEOTIDE SEQUENCE [LARGE SCALE GENOMIC DNA]</scope>
    <source>
        <strain evidence="2 3">EXF-10659</strain>
    </source>
</reference>
<gene>
    <name evidence="2" type="ORF">D6D19_00194</name>
</gene>
<dbReference type="AlphaFoldDB" id="A0A4S9AN04"/>
<feature type="compositionally biased region" description="Basic and acidic residues" evidence="1">
    <location>
        <begin position="250"/>
        <end position="269"/>
    </location>
</feature>
<evidence type="ECO:0000313" key="3">
    <source>
        <dbReference type="Proteomes" id="UP000308802"/>
    </source>
</evidence>
<protein>
    <submittedName>
        <fullName evidence="2">Uncharacterized protein</fullName>
    </submittedName>
</protein>
<name>A0A4S9AN04_AURPU</name>
<accession>A0A4S9AN04</accession>
<sequence>MTITHRYILVTEKACRQAWAKNSKAKEKMNQQARSSRWNEGESSCVVKLSTIAASVYTSLTSKLRLSQQHLPLAQSHHAVIEPNMTLTTRTDWAARVRAAMELFNEERYNLCEVEVRALLAYPELPQYYHVQCLVILATCVENWSEGKQHQECAENMWSHMRFVWPVETAGERKNHAFLQLRGMLDDLKEDMEATKPASQCEVRFKKSEVEFVDNEEDMSGGPTENDQEIVKKEEKDDTQREQSGLFRQGHSEDFQDTKSKQSDNHGSDEDSTSSVFRPQNMKESDKASDTSDYGSIKNHVLSSSRIDQPKEEKSVSANDDAASSRSPTKSNRHIPLERFLTSSTTAGLGCVTDQAMPRSPSSFSMAPFMPELTEKTESSTSNSWGGSLGSKLKEKTHWRFFKKMSGRSKRGSNAEK</sequence>
<dbReference type="Proteomes" id="UP000308802">
    <property type="component" value="Unassembled WGS sequence"/>
</dbReference>
<proteinExistence type="predicted"/>
<feature type="region of interest" description="Disordered" evidence="1">
    <location>
        <begin position="212"/>
        <end position="341"/>
    </location>
</feature>
<feature type="compositionally biased region" description="Polar residues" evidence="1">
    <location>
        <begin position="316"/>
        <end position="330"/>
    </location>
</feature>
<evidence type="ECO:0000313" key="2">
    <source>
        <dbReference type="EMBL" id="THW80813.1"/>
    </source>
</evidence>
<feature type="compositionally biased region" description="Basic and acidic residues" evidence="1">
    <location>
        <begin position="229"/>
        <end position="241"/>
    </location>
</feature>